<reference evidence="12" key="2">
    <citation type="submission" date="2025-08" db="UniProtKB">
        <authorList>
            <consortium name="Ensembl"/>
        </authorList>
    </citation>
    <scope>IDENTIFICATION</scope>
</reference>
<proteinExistence type="predicted"/>
<feature type="compositionally biased region" description="Low complexity" evidence="9">
    <location>
        <begin position="62"/>
        <end position="80"/>
    </location>
</feature>
<dbReference type="PROSITE" id="PS51166">
    <property type="entry name" value="CBM20"/>
    <property type="match status" value="1"/>
</dbReference>
<evidence type="ECO:0000256" key="9">
    <source>
        <dbReference type="SAM" id="MobiDB-lite"/>
    </source>
</evidence>
<evidence type="ECO:0000256" key="10">
    <source>
        <dbReference type="SAM" id="Phobius"/>
    </source>
</evidence>
<dbReference type="InterPro" id="IPR013784">
    <property type="entry name" value="Carb-bd-like_fold"/>
</dbReference>
<dbReference type="FunFam" id="2.60.40.10:FF:000552">
    <property type="entry name" value="Related to glucoamylase"/>
    <property type="match status" value="1"/>
</dbReference>
<feature type="region of interest" description="Disordered" evidence="9">
    <location>
        <begin position="206"/>
        <end position="266"/>
    </location>
</feature>
<reference evidence="12" key="3">
    <citation type="submission" date="2025-09" db="UniProtKB">
        <authorList>
            <consortium name="Ensembl"/>
        </authorList>
    </citation>
    <scope>IDENTIFICATION</scope>
</reference>
<feature type="region of interest" description="Disordered" evidence="9">
    <location>
        <begin position="57"/>
        <end position="80"/>
    </location>
</feature>
<evidence type="ECO:0000256" key="3">
    <source>
        <dbReference type="ARBA" id="ARBA00053886"/>
    </source>
</evidence>
<comment type="subcellular location">
    <subcellularLocation>
        <location evidence="2">Cell membrane</location>
        <location evidence="2">Sarcolemma</location>
        <location evidence="2">T-tubule</location>
    </subcellularLocation>
    <subcellularLocation>
        <location evidence="1">Endoplasmic reticulum membrane</location>
        <topology evidence="1">Single-pass type III membrane protein</topology>
    </subcellularLocation>
    <subcellularLocation>
        <location evidence="4">Preautophagosomal structure membrane</location>
        <topology evidence="4">Single-pass type III membrane protein</topology>
    </subcellularLocation>
</comment>
<evidence type="ECO:0000256" key="5">
    <source>
        <dbReference type="ARBA" id="ARBA00062412"/>
    </source>
</evidence>
<dbReference type="Ensembl" id="ENSCUST00005022079.1">
    <property type="protein sequence ID" value="ENSCUSP00005021304.1"/>
    <property type="gene ID" value="ENSCUSG00005013563.1"/>
</dbReference>
<feature type="transmembrane region" description="Helical" evidence="10">
    <location>
        <begin position="31"/>
        <end position="50"/>
    </location>
</feature>
<dbReference type="Proteomes" id="UP000694563">
    <property type="component" value="Chromosome 5"/>
</dbReference>
<dbReference type="InterPro" id="IPR034838">
    <property type="entry name" value="CBM20_genethonin_1"/>
</dbReference>
<gene>
    <name evidence="12" type="primary">STBD1</name>
</gene>
<dbReference type="PANTHER" id="PTHR15048">
    <property type="entry name" value="STARCH-BINDING DOMAIN-CONTAINING PROTEIN 1"/>
    <property type="match status" value="1"/>
</dbReference>
<sequence length="374" mass="39956">MARDRGPPVLRPPGAAALPAEPRGWGWLGAGLWPALLVGLLAAVVAWLWYGSSDGRAEAGGEEAAAGTEGPRRASAAAAGTGMGRRGWGWLGLPGLGSPALGLTRSPSMSPAEDAAAGGEPAAAAPSGPREAGEDLAAVSREEFNHVPSAAVPGEPVELEQLIPKHGVTEPGQHPADVAGSQAGELGAQVGQASDGWCVMNLAGASDDECKDRSEEQPAERRDLDHEEWEVVSEHLVQGEDGKDGSMEDSDSKEWEQGDCSDGDSKAKRVAAVPPMFQNIHVAFRVHYITHSEGQLIGVTGDHECLGQWHSYIPLKCDKDGFWSQSISLPADTRVEWKFILVENGKVRRWEECSNRTLVTEHEDQIVHQWWGYH</sequence>
<comment type="subunit">
    <text evidence="5">Interacts with the ATG8 family proteins GABARAP and GABARAPL1. Interacts with several glycogen-associated proteins, such as GYS2 (liver glycogen synthase), GDE (glycogen debranching enzyme), GBE1 (glycogen branching enzyme 1) and EPM2A (Laforin).</text>
</comment>
<dbReference type="GO" id="GO:0034045">
    <property type="term" value="C:phagophore assembly site membrane"/>
    <property type="evidence" value="ECO:0007669"/>
    <property type="project" value="UniProtKB-SubCell"/>
</dbReference>
<feature type="compositionally biased region" description="Basic and acidic residues" evidence="9">
    <location>
        <begin position="208"/>
        <end position="225"/>
    </location>
</feature>
<keyword evidence="10" id="KW-0472">Membrane</keyword>
<dbReference type="GO" id="GO:2001069">
    <property type="term" value="F:glycogen binding"/>
    <property type="evidence" value="ECO:0007669"/>
    <property type="project" value="InterPro"/>
</dbReference>
<organism evidence="12 13">
    <name type="scientific">Catharus ustulatus</name>
    <name type="common">Russet-backed thrush</name>
    <name type="synonym">Hylocichla ustulatus</name>
    <dbReference type="NCBI Taxonomy" id="91951"/>
    <lineage>
        <taxon>Eukaryota</taxon>
        <taxon>Metazoa</taxon>
        <taxon>Chordata</taxon>
        <taxon>Craniata</taxon>
        <taxon>Vertebrata</taxon>
        <taxon>Euteleostomi</taxon>
        <taxon>Archelosauria</taxon>
        <taxon>Archosauria</taxon>
        <taxon>Dinosauria</taxon>
        <taxon>Saurischia</taxon>
        <taxon>Theropoda</taxon>
        <taxon>Coelurosauria</taxon>
        <taxon>Aves</taxon>
        <taxon>Neognathae</taxon>
        <taxon>Neoaves</taxon>
        <taxon>Telluraves</taxon>
        <taxon>Australaves</taxon>
        <taxon>Passeriformes</taxon>
        <taxon>Turdidae</taxon>
        <taxon>Catharus</taxon>
    </lineage>
</organism>
<feature type="compositionally biased region" description="Basic and acidic residues" evidence="9">
    <location>
        <begin position="237"/>
        <end position="256"/>
    </location>
</feature>
<accession>A0A8C3V0Z7</accession>
<evidence type="ECO:0000256" key="2">
    <source>
        <dbReference type="ARBA" id="ARBA00024012"/>
    </source>
</evidence>
<dbReference type="CDD" id="cd05813">
    <property type="entry name" value="CBM20_genethonin_1"/>
    <property type="match status" value="1"/>
</dbReference>
<feature type="region of interest" description="Disordered" evidence="9">
    <location>
        <begin position="102"/>
        <end position="136"/>
    </location>
</feature>
<feature type="compositionally biased region" description="Low complexity" evidence="9">
    <location>
        <begin position="111"/>
        <end position="130"/>
    </location>
</feature>
<dbReference type="SMART" id="SM01065">
    <property type="entry name" value="CBM_2"/>
    <property type="match status" value="1"/>
</dbReference>
<evidence type="ECO:0000313" key="13">
    <source>
        <dbReference type="Proteomes" id="UP000694563"/>
    </source>
</evidence>
<dbReference type="GO" id="GO:0061723">
    <property type="term" value="P:glycophagy"/>
    <property type="evidence" value="ECO:0007669"/>
    <property type="project" value="UniProtKB-ARBA"/>
</dbReference>
<evidence type="ECO:0000256" key="1">
    <source>
        <dbReference type="ARBA" id="ARBA00004643"/>
    </source>
</evidence>
<name>A0A8C3V0Z7_CATUS</name>
<feature type="domain" description="CBM20" evidence="11">
    <location>
        <begin position="274"/>
        <end position="373"/>
    </location>
</feature>
<evidence type="ECO:0000256" key="6">
    <source>
        <dbReference type="ARBA" id="ARBA00073038"/>
    </source>
</evidence>
<evidence type="ECO:0000256" key="8">
    <source>
        <dbReference type="ARBA" id="ARBA00076001"/>
    </source>
</evidence>
<dbReference type="Pfam" id="PF00686">
    <property type="entry name" value="CBM_20"/>
    <property type="match status" value="1"/>
</dbReference>
<keyword evidence="10" id="KW-1133">Transmembrane helix</keyword>
<evidence type="ECO:0000313" key="12">
    <source>
        <dbReference type="Ensembl" id="ENSCUSP00005021304.1"/>
    </source>
</evidence>
<keyword evidence="13" id="KW-1185">Reference proteome</keyword>
<evidence type="ECO:0000259" key="11">
    <source>
        <dbReference type="PROSITE" id="PS51166"/>
    </source>
</evidence>
<dbReference type="GO" id="GO:0030315">
    <property type="term" value="C:T-tubule"/>
    <property type="evidence" value="ECO:0007669"/>
    <property type="project" value="UniProtKB-SubCell"/>
</dbReference>
<dbReference type="Gene3D" id="2.60.40.10">
    <property type="entry name" value="Immunoglobulins"/>
    <property type="match status" value="1"/>
</dbReference>
<dbReference type="PANTHER" id="PTHR15048:SF0">
    <property type="entry name" value="STARCH-BINDING DOMAIN-CONTAINING PROTEIN 1"/>
    <property type="match status" value="1"/>
</dbReference>
<comment type="function">
    <text evidence="3">Acts as a cargo receptor for glycogen. Delivers its cargo to an autophagic pathway called glycophagy, resulting in the transport of glycogen to lysosomes.</text>
</comment>
<evidence type="ECO:0000256" key="7">
    <source>
        <dbReference type="ARBA" id="ARBA00075794"/>
    </source>
</evidence>
<evidence type="ECO:0000256" key="4">
    <source>
        <dbReference type="ARBA" id="ARBA00060405"/>
    </source>
</evidence>
<keyword evidence="10" id="KW-0812">Transmembrane</keyword>
<dbReference type="AlphaFoldDB" id="A0A8C3V0Z7"/>
<dbReference type="InterPro" id="IPR013783">
    <property type="entry name" value="Ig-like_fold"/>
</dbReference>
<dbReference type="GO" id="GO:0005789">
    <property type="term" value="C:endoplasmic reticulum membrane"/>
    <property type="evidence" value="ECO:0007669"/>
    <property type="project" value="UniProtKB-SubCell"/>
</dbReference>
<dbReference type="GO" id="GO:2001070">
    <property type="term" value="F:starch binding"/>
    <property type="evidence" value="ECO:0007669"/>
    <property type="project" value="InterPro"/>
</dbReference>
<protein>
    <recommendedName>
        <fullName evidence="6">Starch-binding domain-containing protein 1</fullName>
    </recommendedName>
    <alternativeName>
        <fullName evidence="7">Genethonin-1</fullName>
    </alternativeName>
    <alternativeName>
        <fullName evidence="8">Glycophagy cargo receptor stbd1</fullName>
    </alternativeName>
</protein>
<reference evidence="12" key="1">
    <citation type="submission" date="2020-10" db="EMBL/GenBank/DDBJ databases">
        <title>Catharus ustulatus (Swainson's thrush) genome, bCatUst1, primary haplotype v2.</title>
        <authorList>
            <person name="Delmore K."/>
            <person name="Vafadar M."/>
            <person name="Formenti G."/>
            <person name="Chow W."/>
            <person name="Pelan S."/>
            <person name="Howe K."/>
            <person name="Rhie A."/>
            <person name="Mountcastle J."/>
            <person name="Haase B."/>
            <person name="Fedrigo O."/>
            <person name="Jarvis E.D."/>
        </authorList>
    </citation>
    <scope>NUCLEOTIDE SEQUENCE [LARGE SCALE GENOMIC DNA]</scope>
</reference>
<dbReference type="SUPFAM" id="SSF49452">
    <property type="entry name" value="Starch-binding domain-like"/>
    <property type="match status" value="1"/>
</dbReference>
<dbReference type="InterPro" id="IPR002044">
    <property type="entry name" value="CBM20"/>
</dbReference>